<name>A0ABP8BW53_9ACTN</name>
<dbReference type="EMBL" id="BAABAS010000004">
    <property type="protein sequence ID" value="GAA4228250.1"/>
    <property type="molecule type" value="Genomic_DNA"/>
</dbReference>
<reference evidence="2" key="1">
    <citation type="journal article" date="2019" name="Int. J. Syst. Evol. Microbiol.">
        <title>The Global Catalogue of Microorganisms (GCM) 10K type strain sequencing project: providing services to taxonomists for standard genome sequencing and annotation.</title>
        <authorList>
            <consortium name="The Broad Institute Genomics Platform"/>
            <consortium name="The Broad Institute Genome Sequencing Center for Infectious Disease"/>
            <person name="Wu L."/>
            <person name="Ma J."/>
        </authorList>
    </citation>
    <scope>NUCLEOTIDE SEQUENCE [LARGE SCALE GENOMIC DNA]</scope>
    <source>
        <strain evidence="2">JCM 17440</strain>
    </source>
</reference>
<comment type="caution">
    <text evidence="1">The sequence shown here is derived from an EMBL/GenBank/DDBJ whole genome shotgun (WGS) entry which is preliminary data.</text>
</comment>
<gene>
    <name evidence="1" type="ORF">GCM10022254_17930</name>
</gene>
<evidence type="ECO:0000313" key="1">
    <source>
        <dbReference type="EMBL" id="GAA4228250.1"/>
    </source>
</evidence>
<protein>
    <submittedName>
        <fullName evidence="1">Uncharacterized protein</fullName>
    </submittedName>
</protein>
<keyword evidence="2" id="KW-1185">Reference proteome</keyword>
<evidence type="ECO:0000313" key="2">
    <source>
        <dbReference type="Proteomes" id="UP001501710"/>
    </source>
</evidence>
<sequence>MPTESVGRFPGVCLGGDPQTPDVGGSAPHAPLWLGSAVVRLARFSWGSGLLVGLAADIEVRRLVGFLSTSPLGPIPARAAGVFAERARRAPVAGLRRAGHLDVLVNVVELFGGCTALLWVASTVGVVSGMCARQGAG</sequence>
<organism evidence="1 2">
    <name type="scientific">Actinomadura meridiana</name>
    <dbReference type="NCBI Taxonomy" id="559626"/>
    <lineage>
        <taxon>Bacteria</taxon>
        <taxon>Bacillati</taxon>
        <taxon>Actinomycetota</taxon>
        <taxon>Actinomycetes</taxon>
        <taxon>Streptosporangiales</taxon>
        <taxon>Thermomonosporaceae</taxon>
        <taxon>Actinomadura</taxon>
    </lineage>
</organism>
<accession>A0ABP8BW53</accession>
<dbReference type="Proteomes" id="UP001501710">
    <property type="component" value="Unassembled WGS sequence"/>
</dbReference>
<proteinExistence type="predicted"/>